<dbReference type="RefSeq" id="WP_168694522.1">
    <property type="nucleotide sequence ID" value="NZ_CP051206.1"/>
</dbReference>
<dbReference type="EMBL" id="CP051206">
    <property type="protein sequence ID" value="QJB42812.1"/>
    <property type="molecule type" value="Genomic_DNA"/>
</dbReference>
<dbReference type="AlphaFoldDB" id="A0A6H2BT97"/>
<reference evidence="1 2" key="1">
    <citation type="submission" date="2020-04" db="EMBL/GenBank/DDBJ databases">
        <title>Genome-Wide Identification of 5-Methylcytosine Sites in Bacterial Genomes By High-Throughput Sequencing of MspJI Restriction Fragments.</title>
        <authorList>
            <person name="Wu V."/>
        </authorList>
    </citation>
    <scope>NUCLEOTIDE SEQUENCE [LARGE SCALE GENOMIC DNA]</scope>
    <source>
        <strain evidence="1 2">CCAP 1403/13f</strain>
    </source>
</reference>
<gene>
    <name evidence="1" type="ORF">HGD76_00185</name>
</gene>
<protein>
    <submittedName>
        <fullName evidence="1">Uncharacterized protein</fullName>
    </submittedName>
</protein>
<evidence type="ECO:0000313" key="2">
    <source>
        <dbReference type="Proteomes" id="UP000502433"/>
    </source>
</evidence>
<evidence type="ECO:0000313" key="1">
    <source>
        <dbReference type="EMBL" id="QJB42812.1"/>
    </source>
</evidence>
<sequence>MLVGAKHLEDKLSVIAKNSSPNASPVQLSVVSRKKITNYQLPITNYQLPITHYQLKAYYDYQLKLYSHH</sequence>
<accession>A0A6H2BT97</accession>
<dbReference type="Proteomes" id="UP000502433">
    <property type="component" value="Chromosome"/>
</dbReference>
<organism evidence="1 2">
    <name type="scientific">Dolichospermum flos-aquae CCAP 1403/13F</name>
    <dbReference type="NCBI Taxonomy" id="315271"/>
    <lineage>
        <taxon>Bacteria</taxon>
        <taxon>Bacillati</taxon>
        <taxon>Cyanobacteriota</taxon>
        <taxon>Cyanophyceae</taxon>
        <taxon>Nostocales</taxon>
        <taxon>Aphanizomenonaceae</taxon>
        <taxon>Dolichospermum</taxon>
    </lineage>
</organism>
<dbReference type="KEGG" id="dfs:HGD76_00185"/>
<name>A0A6H2BT97_DOLFA</name>
<reference evidence="1 2" key="2">
    <citation type="submission" date="2020-04" db="EMBL/GenBank/DDBJ databases">
        <authorList>
            <person name="Fomenkov A."/>
            <person name="Anton B.P."/>
            <person name="Roberts R.J."/>
        </authorList>
    </citation>
    <scope>NUCLEOTIDE SEQUENCE [LARGE SCALE GENOMIC DNA]</scope>
    <source>
        <strain evidence="1 2">CCAP 1403/13f</strain>
    </source>
</reference>
<proteinExistence type="predicted"/>